<organism evidence="6 7">
    <name type="scientific">Microbacterium terregens</name>
    <dbReference type="NCBI Taxonomy" id="69363"/>
    <lineage>
        <taxon>Bacteria</taxon>
        <taxon>Bacillati</taxon>
        <taxon>Actinomycetota</taxon>
        <taxon>Actinomycetes</taxon>
        <taxon>Micrococcales</taxon>
        <taxon>Microbacteriaceae</taxon>
        <taxon>Microbacterium</taxon>
    </lineage>
</organism>
<protein>
    <submittedName>
        <fullName evidence="6">NAD(P)-dependent oxidoreductase</fullName>
        <ecNumber evidence="6">1.1.-.-</ecNumber>
    </submittedName>
</protein>
<dbReference type="InterPro" id="IPR029154">
    <property type="entry name" value="HIBADH-like_NADP-bd"/>
</dbReference>
<comment type="caution">
    <text evidence="6">The sequence shown here is derived from an EMBL/GenBank/DDBJ whole genome shotgun (WGS) entry which is preliminary data.</text>
</comment>
<evidence type="ECO:0000313" key="6">
    <source>
        <dbReference type="EMBL" id="MFB9647181.1"/>
    </source>
</evidence>
<keyword evidence="2 6" id="KW-0560">Oxidoreductase</keyword>
<accession>A0ABV5T5G6</accession>
<dbReference type="SUPFAM" id="SSF48179">
    <property type="entry name" value="6-phosphogluconate dehydrogenase C-terminal domain-like"/>
    <property type="match status" value="1"/>
</dbReference>
<dbReference type="InterPro" id="IPR013328">
    <property type="entry name" value="6PGD_dom2"/>
</dbReference>
<dbReference type="PANTHER" id="PTHR22981">
    <property type="entry name" value="3-HYDROXYISOBUTYRATE DEHYDROGENASE-RELATED"/>
    <property type="match status" value="1"/>
</dbReference>
<dbReference type="RefSeq" id="WP_344715569.1">
    <property type="nucleotide sequence ID" value="NZ_BAAAWH010000001.1"/>
</dbReference>
<keyword evidence="7" id="KW-1185">Reference proteome</keyword>
<dbReference type="InterPro" id="IPR006115">
    <property type="entry name" value="6PGDH_NADP-bd"/>
</dbReference>
<dbReference type="Pfam" id="PF03446">
    <property type="entry name" value="NAD_binding_2"/>
    <property type="match status" value="1"/>
</dbReference>
<feature type="domain" description="3-hydroxyisobutyrate dehydrogenase-like NAD-binding" evidence="5">
    <location>
        <begin position="166"/>
        <end position="286"/>
    </location>
</feature>
<name>A0ABV5T5G6_9MICO</name>
<dbReference type="Gene3D" id="3.40.50.720">
    <property type="entry name" value="NAD(P)-binding Rossmann-like Domain"/>
    <property type="match status" value="1"/>
</dbReference>
<proteinExistence type="inferred from homology"/>
<dbReference type="PANTHER" id="PTHR22981:SF7">
    <property type="entry name" value="3-HYDROXYISOBUTYRATE DEHYDROGENASE, MITOCHONDRIAL"/>
    <property type="match status" value="1"/>
</dbReference>
<keyword evidence="3" id="KW-0520">NAD</keyword>
<evidence type="ECO:0000259" key="5">
    <source>
        <dbReference type="Pfam" id="PF14833"/>
    </source>
</evidence>
<dbReference type="EC" id="1.1.-.-" evidence="6"/>
<dbReference type="InterPro" id="IPR008927">
    <property type="entry name" value="6-PGluconate_DH-like_C_sf"/>
</dbReference>
<sequence length="309" mass="32217">MSEAASVGFIGLGRMGVPMVANLVRAGHDVHGFDLSSVARDRVQQTGATVHPDLADMAGRVDVLILILPDSGVVERVVEDCLASGVLRPGVLMIDMSSSEPARTRALALGLAPAGVRVVDAPVSGGVGGAERGDLTIMAGGDPRDVEDARVFLEPLGSVSAVGALGAGHAMKALNNLLSATHLWITGEVMAAGAHFGLDPHVMVDAFNSSSGRSGSTEKKWPSFVLPATFDSGFALGLMVKDMRIALDLCETVGGFRTLSEASVAMWEQAAESLPAESDHTQIATWIVERGGRVDVYSEGSYDRTPKRA</sequence>
<dbReference type="Proteomes" id="UP001589611">
    <property type="component" value="Unassembled WGS sequence"/>
</dbReference>
<evidence type="ECO:0000256" key="2">
    <source>
        <dbReference type="ARBA" id="ARBA00023002"/>
    </source>
</evidence>
<feature type="domain" description="6-phosphogluconate dehydrogenase NADP-binding" evidence="4">
    <location>
        <begin position="7"/>
        <end position="159"/>
    </location>
</feature>
<dbReference type="EMBL" id="JBHMBE010000007">
    <property type="protein sequence ID" value="MFB9647181.1"/>
    <property type="molecule type" value="Genomic_DNA"/>
</dbReference>
<gene>
    <name evidence="6" type="ORF">ACFFPJ_15395</name>
</gene>
<comment type="similarity">
    <text evidence="1">Belongs to the HIBADH-related family.</text>
</comment>
<dbReference type="InterPro" id="IPR002204">
    <property type="entry name" value="3-OH-isobutyrate_DH-rel_CS"/>
</dbReference>
<dbReference type="PROSITE" id="PS00895">
    <property type="entry name" value="3_HYDROXYISOBUT_DH"/>
    <property type="match status" value="1"/>
</dbReference>
<reference evidence="6 7" key="1">
    <citation type="submission" date="2024-09" db="EMBL/GenBank/DDBJ databases">
        <authorList>
            <person name="Sun Q."/>
            <person name="Mori K."/>
        </authorList>
    </citation>
    <scope>NUCLEOTIDE SEQUENCE [LARGE SCALE GENOMIC DNA]</scope>
    <source>
        <strain evidence="6 7">JCM 1342</strain>
    </source>
</reference>
<dbReference type="PIRSF" id="PIRSF000103">
    <property type="entry name" value="HIBADH"/>
    <property type="match status" value="1"/>
</dbReference>
<dbReference type="Gene3D" id="1.10.1040.10">
    <property type="entry name" value="N-(1-d-carboxylethyl)-l-norvaline Dehydrogenase, domain 2"/>
    <property type="match status" value="1"/>
</dbReference>
<dbReference type="Pfam" id="PF14833">
    <property type="entry name" value="NAD_binding_11"/>
    <property type="match status" value="1"/>
</dbReference>
<evidence type="ECO:0000256" key="1">
    <source>
        <dbReference type="ARBA" id="ARBA00009080"/>
    </source>
</evidence>
<evidence type="ECO:0000259" key="4">
    <source>
        <dbReference type="Pfam" id="PF03446"/>
    </source>
</evidence>
<dbReference type="GO" id="GO:0016491">
    <property type="term" value="F:oxidoreductase activity"/>
    <property type="evidence" value="ECO:0007669"/>
    <property type="project" value="UniProtKB-KW"/>
</dbReference>
<evidence type="ECO:0000256" key="3">
    <source>
        <dbReference type="ARBA" id="ARBA00023027"/>
    </source>
</evidence>
<evidence type="ECO:0000313" key="7">
    <source>
        <dbReference type="Proteomes" id="UP001589611"/>
    </source>
</evidence>
<dbReference type="InterPro" id="IPR036291">
    <property type="entry name" value="NAD(P)-bd_dom_sf"/>
</dbReference>
<dbReference type="InterPro" id="IPR015815">
    <property type="entry name" value="HIBADH-related"/>
</dbReference>
<dbReference type="SUPFAM" id="SSF51735">
    <property type="entry name" value="NAD(P)-binding Rossmann-fold domains"/>
    <property type="match status" value="1"/>
</dbReference>